<comment type="caution">
    <text evidence="4">The sequence shown here is derived from an EMBL/GenBank/DDBJ whole genome shotgun (WGS) entry which is preliminary data.</text>
</comment>
<comment type="subcellular location">
    <subcellularLocation>
        <location evidence="2">Cell membrane</location>
        <topology evidence="2">Lipid-anchor</topology>
    </subcellularLocation>
</comment>
<comment type="similarity">
    <text evidence="1 2">Belongs to the outer membrane factor (OMF) (TC 1.B.17) family.</text>
</comment>
<dbReference type="EMBL" id="BAABRL010000005">
    <property type="protein sequence ID" value="GAA5495737.1"/>
    <property type="molecule type" value="Genomic_DNA"/>
</dbReference>
<evidence type="ECO:0000256" key="1">
    <source>
        <dbReference type="ARBA" id="ARBA00007613"/>
    </source>
</evidence>
<dbReference type="InterPro" id="IPR010131">
    <property type="entry name" value="MdtP/NodT-like"/>
</dbReference>
<dbReference type="NCBIfam" id="TIGR01845">
    <property type="entry name" value="outer_NodT"/>
    <property type="match status" value="1"/>
</dbReference>
<proteinExistence type="inferred from homology"/>
<dbReference type="Gene3D" id="1.20.1600.10">
    <property type="entry name" value="Outer membrane efflux proteins (OEP)"/>
    <property type="match status" value="1"/>
</dbReference>
<reference evidence="4 5" key="1">
    <citation type="submission" date="2024-02" db="EMBL/GenBank/DDBJ databases">
        <title>Rubritalea halochordaticola NBRC 107102.</title>
        <authorList>
            <person name="Ichikawa N."/>
            <person name="Katano-Makiyama Y."/>
            <person name="Hidaka K."/>
        </authorList>
    </citation>
    <scope>NUCLEOTIDE SEQUENCE [LARGE SCALE GENOMIC DNA]</scope>
    <source>
        <strain evidence="4 5">NBRC 107102</strain>
    </source>
</reference>
<dbReference type="SUPFAM" id="SSF56954">
    <property type="entry name" value="Outer membrane efflux proteins (OEP)"/>
    <property type="match status" value="1"/>
</dbReference>
<keyword evidence="5" id="KW-1185">Reference proteome</keyword>
<name>A0ABP9V339_9BACT</name>
<dbReference type="Gene3D" id="2.20.200.10">
    <property type="entry name" value="Outer membrane efflux proteins (OEP)"/>
    <property type="match status" value="1"/>
</dbReference>
<evidence type="ECO:0000256" key="3">
    <source>
        <dbReference type="SAM" id="Coils"/>
    </source>
</evidence>
<protein>
    <submittedName>
        <fullName evidence="4">Outer membrane protein OprM</fullName>
    </submittedName>
</protein>
<keyword evidence="2" id="KW-1134">Transmembrane beta strand</keyword>
<keyword evidence="2" id="KW-0449">Lipoprotein</keyword>
<dbReference type="PANTHER" id="PTHR30203">
    <property type="entry name" value="OUTER MEMBRANE CATION EFFLUX PROTEIN"/>
    <property type="match status" value="1"/>
</dbReference>
<keyword evidence="2" id="KW-0812">Transmembrane</keyword>
<evidence type="ECO:0000256" key="2">
    <source>
        <dbReference type="RuleBase" id="RU362097"/>
    </source>
</evidence>
<organism evidence="4 5">
    <name type="scientific">Rubritalea halochordaticola</name>
    <dbReference type="NCBI Taxonomy" id="714537"/>
    <lineage>
        <taxon>Bacteria</taxon>
        <taxon>Pseudomonadati</taxon>
        <taxon>Verrucomicrobiota</taxon>
        <taxon>Verrucomicrobiia</taxon>
        <taxon>Verrucomicrobiales</taxon>
        <taxon>Rubritaleaceae</taxon>
        <taxon>Rubritalea</taxon>
    </lineage>
</organism>
<keyword evidence="3" id="KW-0175">Coiled coil</keyword>
<dbReference type="PANTHER" id="PTHR30203:SF31">
    <property type="entry name" value="RND EFFLUX SYSTEM, OUTER MEMBRANE LIPOPROTEIN, NODT"/>
    <property type="match status" value="1"/>
</dbReference>
<keyword evidence="2" id="KW-0564">Palmitate</keyword>
<sequence length="479" mass="52416">MCMNHCCRVSFQNVLGSVLVLISVSSCTMVGPDYQSPNTVTPDKWHQSLPGATSSNRAEIQAWWRNYNDSKLNRLIGLAEGKNLTLAQAKERIEQARAARTVARSGLFPFVDGTGGYTRSRTTENGSSSFGGVSSDTYSLGFDTGWEIDFWGRNRRLVEAAAANEAASVEFMRDALVSLYAEVAVTYLEIRTVEERIQITRRNLGTQKDSVKLAQERLDAGLVPEQDVTQAQANQANTEATIPQLRQQRAAALSRLAVLLGMYPGEVDHLIGTSAKIPMPAKSVARGLPADLLRARPDLRAAERSLAAATANIGVQKADLYPQFTLGGTFALQAASSRDVLESGSRNYGFGPGFRWQLFSAGRVRSLVKIEESRTREAYHAYENAVLTAVSEVESSMAELSEERNRLAALDRALEAAKKSNDLIKRNYKNGLVPFQNVLDAERVVLQTEDNRAFSRGKIAAAYARLYKALGGGARVQSK</sequence>
<accession>A0ABP9V339</accession>
<feature type="coiled-coil region" evidence="3">
    <location>
        <begin position="390"/>
        <end position="427"/>
    </location>
</feature>
<dbReference type="Pfam" id="PF02321">
    <property type="entry name" value="OEP"/>
    <property type="match status" value="2"/>
</dbReference>
<gene>
    <name evidence="4" type="primary">oprM_3</name>
    <name evidence="4" type="ORF">Rhal01_01916</name>
</gene>
<evidence type="ECO:0000313" key="4">
    <source>
        <dbReference type="EMBL" id="GAA5495737.1"/>
    </source>
</evidence>
<evidence type="ECO:0000313" key="5">
    <source>
        <dbReference type="Proteomes" id="UP001424741"/>
    </source>
</evidence>
<dbReference type="Proteomes" id="UP001424741">
    <property type="component" value="Unassembled WGS sequence"/>
</dbReference>
<dbReference type="InterPro" id="IPR003423">
    <property type="entry name" value="OMP_efflux"/>
</dbReference>
<keyword evidence="2" id="KW-0472">Membrane</keyword>